<dbReference type="PANTHER" id="PTHR35735:SF4">
    <property type="entry name" value="PROTEIN NIM1-INTERACTING 2"/>
    <property type="match status" value="1"/>
</dbReference>
<dbReference type="InterPro" id="IPR034577">
    <property type="entry name" value="NIMIN-2"/>
</dbReference>
<protein>
    <recommendedName>
        <fullName evidence="4">Reverse transcriptase zinc-binding domain-containing protein</fullName>
    </recommendedName>
</protein>
<feature type="compositionally biased region" description="Acidic residues" evidence="1">
    <location>
        <begin position="25"/>
        <end position="35"/>
    </location>
</feature>
<dbReference type="EMBL" id="JBBPBN010000737">
    <property type="protein sequence ID" value="KAK8482797.1"/>
    <property type="molecule type" value="Genomic_DNA"/>
</dbReference>
<comment type="caution">
    <text evidence="2">The sequence shown here is derived from an EMBL/GenBank/DDBJ whole genome shotgun (WGS) entry which is preliminary data.</text>
</comment>
<proteinExistence type="predicted"/>
<evidence type="ECO:0008006" key="4">
    <source>
        <dbReference type="Google" id="ProtNLM"/>
    </source>
</evidence>
<dbReference type="Proteomes" id="UP001396334">
    <property type="component" value="Unassembled WGS sequence"/>
</dbReference>
<feature type="compositionally biased region" description="Basic and acidic residues" evidence="1">
    <location>
        <begin position="1"/>
        <end position="12"/>
    </location>
</feature>
<evidence type="ECO:0000313" key="3">
    <source>
        <dbReference type="Proteomes" id="UP001396334"/>
    </source>
</evidence>
<gene>
    <name evidence="2" type="ORF">V6N11_024244</name>
</gene>
<sequence>METGKRKSEVKDAVAGGSQKRAREEEEEEETTVTDEEVEEFFAILRRIHVAVDYFKKGKGGLRDLTDLRRVELLNPGGNAEGNGGEKKAENMEENANAGLDLNADPNTSSDQSPEALWVRLLREKYKIQEFIPTSISRRSCSPLWRALSGSWEALLSNLAWTLGNGESVNFFSDIWVPALGPLSDYSKIPASAMSQISFASVLNEHGEWDVAKLSEVFTVNAVPYILGIKPPDTQSGPDMCLTDDPHCPLCHREVESILHTLRDCVYLRQYWRRIVPQTLLNTFFSSSVQGWLRQNLHSNIMFRTNLPWKLVFSSILWHTWKNRNDAVFNGSSSTFEQVLSRGIAWANYYNDGWLKGALVSHPTTTLTPWSNLEPGCIRKFWHRAWFINLTWTPRSSNIATDKLARLANCSSFELSFFSSPPLALGDILSSSALVVTL</sequence>
<evidence type="ECO:0000256" key="1">
    <source>
        <dbReference type="SAM" id="MobiDB-lite"/>
    </source>
</evidence>
<organism evidence="2 3">
    <name type="scientific">Hibiscus sabdariffa</name>
    <name type="common">roselle</name>
    <dbReference type="NCBI Taxonomy" id="183260"/>
    <lineage>
        <taxon>Eukaryota</taxon>
        <taxon>Viridiplantae</taxon>
        <taxon>Streptophyta</taxon>
        <taxon>Embryophyta</taxon>
        <taxon>Tracheophyta</taxon>
        <taxon>Spermatophyta</taxon>
        <taxon>Magnoliopsida</taxon>
        <taxon>eudicotyledons</taxon>
        <taxon>Gunneridae</taxon>
        <taxon>Pentapetalae</taxon>
        <taxon>rosids</taxon>
        <taxon>malvids</taxon>
        <taxon>Malvales</taxon>
        <taxon>Malvaceae</taxon>
        <taxon>Malvoideae</taxon>
        <taxon>Hibiscus</taxon>
    </lineage>
</organism>
<keyword evidence="3" id="KW-1185">Reference proteome</keyword>
<evidence type="ECO:0000313" key="2">
    <source>
        <dbReference type="EMBL" id="KAK8482797.1"/>
    </source>
</evidence>
<feature type="region of interest" description="Disordered" evidence="1">
    <location>
        <begin position="1"/>
        <end position="35"/>
    </location>
</feature>
<reference evidence="2 3" key="1">
    <citation type="journal article" date="2024" name="G3 (Bethesda)">
        <title>Genome assembly of Hibiscus sabdariffa L. provides insights into metabolisms of medicinal natural products.</title>
        <authorList>
            <person name="Kim T."/>
        </authorList>
    </citation>
    <scope>NUCLEOTIDE SEQUENCE [LARGE SCALE GENOMIC DNA]</scope>
    <source>
        <strain evidence="2">TK-2024</strain>
        <tissue evidence="2">Old leaves</tissue>
    </source>
</reference>
<accession>A0ABR1ZQ47</accession>
<name>A0ABR1ZQ47_9ROSI</name>
<dbReference type="PANTHER" id="PTHR35735">
    <property type="entry name" value="PROTEIN NIM1-INTERACTING 2"/>
    <property type="match status" value="1"/>
</dbReference>